<dbReference type="Proteomes" id="UP001224418">
    <property type="component" value="Unassembled WGS sequence"/>
</dbReference>
<feature type="transmembrane region" description="Helical" evidence="7">
    <location>
        <begin position="243"/>
        <end position="264"/>
    </location>
</feature>
<evidence type="ECO:0000256" key="4">
    <source>
        <dbReference type="ARBA" id="ARBA00022692"/>
    </source>
</evidence>
<comment type="subcellular location">
    <subcellularLocation>
        <location evidence="1 7">Cell membrane</location>
        <topology evidence="1 7">Multi-pass membrane protein</topology>
    </subcellularLocation>
</comment>
<dbReference type="PANTHER" id="PTHR43386:SF1">
    <property type="entry name" value="D,D-DIPEPTIDE TRANSPORT SYSTEM PERMEASE PROTEIN DDPC-RELATED"/>
    <property type="match status" value="1"/>
</dbReference>
<dbReference type="SUPFAM" id="SSF161098">
    <property type="entry name" value="MetI-like"/>
    <property type="match status" value="1"/>
</dbReference>
<dbReference type="EMBL" id="JAUSWN010000033">
    <property type="protein sequence ID" value="MDQ0480902.1"/>
    <property type="molecule type" value="Genomic_DNA"/>
</dbReference>
<keyword evidence="10" id="KW-1185">Reference proteome</keyword>
<dbReference type="InterPro" id="IPR025966">
    <property type="entry name" value="OppC_N"/>
</dbReference>
<comment type="caution">
    <text evidence="9">The sequence shown here is derived from an EMBL/GenBank/DDBJ whole genome shotgun (WGS) entry which is preliminary data.</text>
</comment>
<feature type="transmembrane region" description="Helical" evidence="7">
    <location>
        <begin position="169"/>
        <end position="189"/>
    </location>
</feature>
<proteinExistence type="inferred from homology"/>
<dbReference type="Pfam" id="PF12911">
    <property type="entry name" value="OppC_N"/>
    <property type="match status" value="1"/>
</dbReference>
<accession>A0ABU0JUW6</accession>
<dbReference type="PANTHER" id="PTHR43386">
    <property type="entry name" value="OLIGOPEPTIDE TRANSPORT SYSTEM PERMEASE PROTEIN APPC"/>
    <property type="match status" value="1"/>
</dbReference>
<keyword evidence="3" id="KW-1003">Cell membrane</keyword>
<gene>
    <name evidence="9" type="ORF">QOZ93_002652</name>
</gene>
<name>A0ABU0JUW6_HATLI</name>
<feature type="transmembrane region" description="Helical" evidence="7">
    <location>
        <begin position="195"/>
        <end position="212"/>
    </location>
</feature>
<keyword evidence="5 7" id="KW-1133">Transmembrane helix</keyword>
<evidence type="ECO:0000256" key="6">
    <source>
        <dbReference type="ARBA" id="ARBA00023136"/>
    </source>
</evidence>
<dbReference type="InterPro" id="IPR000515">
    <property type="entry name" value="MetI-like"/>
</dbReference>
<feature type="domain" description="ABC transmembrane type-1" evidence="8">
    <location>
        <begin position="130"/>
        <end position="319"/>
    </location>
</feature>
<evidence type="ECO:0000256" key="7">
    <source>
        <dbReference type="RuleBase" id="RU363032"/>
    </source>
</evidence>
<evidence type="ECO:0000256" key="2">
    <source>
        <dbReference type="ARBA" id="ARBA00022448"/>
    </source>
</evidence>
<feature type="transmembrane region" description="Helical" evidence="7">
    <location>
        <begin position="70"/>
        <end position="90"/>
    </location>
</feature>
<dbReference type="InterPro" id="IPR035906">
    <property type="entry name" value="MetI-like_sf"/>
</dbReference>
<dbReference type="Pfam" id="PF00528">
    <property type="entry name" value="BPD_transp_1"/>
    <property type="match status" value="1"/>
</dbReference>
<feature type="transmembrane region" description="Helical" evidence="7">
    <location>
        <begin position="132"/>
        <end position="157"/>
    </location>
</feature>
<evidence type="ECO:0000256" key="1">
    <source>
        <dbReference type="ARBA" id="ARBA00004651"/>
    </source>
</evidence>
<evidence type="ECO:0000256" key="5">
    <source>
        <dbReference type="ARBA" id="ARBA00022989"/>
    </source>
</evidence>
<evidence type="ECO:0000313" key="9">
    <source>
        <dbReference type="EMBL" id="MDQ0480902.1"/>
    </source>
</evidence>
<protein>
    <submittedName>
        <fullName evidence="9">Peptide/nickel transport system permease protein</fullName>
    </submittedName>
</protein>
<comment type="similarity">
    <text evidence="7">Belongs to the binding-protein-dependent transport system permease family.</text>
</comment>
<dbReference type="InterPro" id="IPR050366">
    <property type="entry name" value="BP-dependent_transpt_permease"/>
</dbReference>
<dbReference type="CDD" id="cd06261">
    <property type="entry name" value="TM_PBP2"/>
    <property type="match status" value="1"/>
</dbReference>
<feature type="transmembrane region" description="Helical" evidence="7">
    <location>
        <begin position="299"/>
        <end position="322"/>
    </location>
</feature>
<keyword evidence="2 7" id="KW-0813">Transport</keyword>
<dbReference type="PROSITE" id="PS50928">
    <property type="entry name" value="ABC_TM1"/>
    <property type="match status" value="1"/>
</dbReference>
<keyword evidence="6 7" id="KW-0472">Membrane</keyword>
<evidence type="ECO:0000259" key="8">
    <source>
        <dbReference type="PROSITE" id="PS50928"/>
    </source>
</evidence>
<dbReference type="Gene3D" id="1.10.3720.10">
    <property type="entry name" value="MetI-like"/>
    <property type="match status" value="1"/>
</dbReference>
<evidence type="ECO:0000313" key="10">
    <source>
        <dbReference type="Proteomes" id="UP001224418"/>
    </source>
</evidence>
<keyword evidence="4 7" id="KW-0812">Transmembrane</keyword>
<organism evidence="9 10">
    <name type="scientific">Hathewaya limosa</name>
    <name type="common">Clostridium limosum</name>
    <dbReference type="NCBI Taxonomy" id="1536"/>
    <lineage>
        <taxon>Bacteria</taxon>
        <taxon>Bacillati</taxon>
        <taxon>Bacillota</taxon>
        <taxon>Clostridia</taxon>
        <taxon>Eubacteriales</taxon>
        <taxon>Clostridiaceae</taxon>
        <taxon>Hathewaya</taxon>
    </lineage>
</organism>
<dbReference type="RefSeq" id="WP_307357194.1">
    <property type="nucleotide sequence ID" value="NZ_BAAACJ010000028.1"/>
</dbReference>
<sequence length="333" mass="37036">MDNKILPNNLSNKKSLLDLNVVNSYTKKTLDSNKFKFLNRDFSELKDAELSFPKNNYFTNFARELKKNKLAMFSMISLIIIIICSIFAFLSPYDPNKIDISNRLSPPTFKNLFGTDELGRDYFTRILYGGRVSLTVGFLAMIMSTFIGTFVGTFSGFNGGLLDKIIMRSIDILMCIPTFFLMLIANAYLKPGLENIIIIIGIFGWMGIARIVRSETLSYKEREYVLAGKAMGGSNGHLIKKHILPNVLPTIIVISSINIAGAILTESSLSFLGLGVQAPTASWGSMLQSAQNYLSQAPFLAMFPGMIILITVLSFNILGDVLRTSMEPKISRK</sequence>
<reference evidence="9 10" key="1">
    <citation type="submission" date="2023-07" db="EMBL/GenBank/DDBJ databases">
        <title>Genomic Encyclopedia of Type Strains, Phase IV (KMG-IV): sequencing the most valuable type-strain genomes for metagenomic binning, comparative biology and taxonomic classification.</title>
        <authorList>
            <person name="Goeker M."/>
        </authorList>
    </citation>
    <scope>NUCLEOTIDE SEQUENCE [LARGE SCALE GENOMIC DNA]</scope>
    <source>
        <strain evidence="9 10">DSM 1400</strain>
    </source>
</reference>
<evidence type="ECO:0000256" key="3">
    <source>
        <dbReference type="ARBA" id="ARBA00022475"/>
    </source>
</evidence>